<name>A0A146FJZ6_ASPKA</name>
<sequence length="80" mass="9027">MSDRRWRDADALPFLTGRNLCCPPSHRGEDDDDDDDDDDDLRTNVAVRRMALVSGVAPFQASEVRKRRARLRGGLTGLTR</sequence>
<dbReference type="EMBL" id="BCWF01000020">
    <property type="protein sequence ID" value="GAT25511.1"/>
    <property type="molecule type" value="Genomic_DNA"/>
</dbReference>
<feature type="compositionally biased region" description="Acidic residues" evidence="1">
    <location>
        <begin position="30"/>
        <end position="40"/>
    </location>
</feature>
<evidence type="ECO:0000256" key="1">
    <source>
        <dbReference type="SAM" id="MobiDB-lite"/>
    </source>
</evidence>
<feature type="region of interest" description="Disordered" evidence="1">
    <location>
        <begin position="17"/>
        <end position="41"/>
    </location>
</feature>
<proteinExistence type="predicted"/>
<dbReference type="AlphaFoldDB" id="A0A146FJZ6"/>
<protein>
    <submittedName>
        <fullName evidence="2">Allantoinase</fullName>
    </submittedName>
</protein>
<dbReference type="Proteomes" id="UP000075230">
    <property type="component" value="Unassembled WGS sequence"/>
</dbReference>
<accession>A0A146FJZ6</accession>
<comment type="caution">
    <text evidence="2">The sequence shown here is derived from an EMBL/GenBank/DDBJ whole genome shotgun (WGS) entry which is preliminary data.</text>
</comment>
<evidence type="ECO:0000313" key="3">
    <source>
        <dbReference type="Proteomes" id="UP000075230"/>
    </source>
</evidence>
<reference evidence="3" key="2">
    <citation type="submission" date="2016-02" db="EMBL/GenBank/DDBJ databases">
        <title>Genome sequencing of Aspergillus luchuensis NBRC 4314.</title>
        <authorList>
            <person name="Yamada O."/>
        </authorList>
    </citation>
    <scope>NUCLEOTIDE SEQUENCE [LARGE SCALE GENOMIC DNA]</scope>
    <source>
        <strain evidence="3">RIB 2604</strain>
    </source>
</reference>
<gene>
    <name evidence="2" type="ORF">RIB2604_02000880</name>
</gene>
<evidence type="ECO:0000313" key="2">
    <source>
        <dbReference type="EMBL" id="GAT25511.1"/>
    </source>
</evidence>
<organism evidence="2 3">
    <name type="scientific">Aspergillus kawachii</name>
    <name type="common">White koji mold</name>
    <name type="synonym">Aspergillus awamori var. kawachi</name>
    <dbReference type="NCBI Taxonomy" id="1069201"/>
    <lineage>
        <taxon>Eukaryota</taxon>
        <taxon>Fungi</taxon>
        <taxon>Dikarya</taxon>
        <taxon>Ascomycota</taxon>
        <taxon>Pezizomycotina</taxon>
        <taxon>Eurotiomycetes</taxon>
        <taxon>Eurotiomycetidae</taxon>
        <taxon>Eurotiales</taxon>
        <taxon>Aspergillaceae</taxon>
        <taxon>Aspergillus</taxon>
        <taxon>Aspergillus subgen. Circumdati</taxon>
    </lineage>
</organism>
<reference evidence="2 3" key="1">
    <citation type="journal article" date="2016" name="DNA Res.">
        <title>Genome sequence of Aspergillus luchuensis NBRC 4314.</title>
        <authorList>
            <person name="Yamada O."/>
            <person name="Machida M."/>
            <person name="Hosoyama A."/>
            <person name="Goto M."/>
            <person name="Takahashi T."/>
            <person name="Futagami T."/>
            <person name="Yamagata Y."/>
            <person name="Takeuchi M."/>
            <person name="Kobayashi T."/>
            <person name="Koike H."/>
            <person name="Abe K."/>
            <person name="Asai K."/>
            <person name="Arita M."/>
            <person name="Fujita N."/>
            <person name="Fukuda K."/>
            <person name="Higa K."/>
            <person name="Horikawa H."/>
            <person name="Ishikawa T."/>
            <person name="Jinno K."/>
            <person name="Kato Y."/>
            <person name="Kirimura K."/>
            <person name="Mizutani O."/>
            <person name="Nakasone K."/>
            <person name="Sano M."/>
            <person name="Shiraishi Y."/>
            <person name="Tsukahara M."/>
            <person name="Gomi K."/>
        </authorList>
    </citation>
    <scope>NUCLEOTIDE SEQUENCE [LARGE SCALE GENOMIC DNA]</scope>
    <source>
        <strain evidence="2 3">RIB 2604</strain>
    </source>
</reference>